<evidence type="ECO:0000313" key="2">
    <source>
        <dbReference type="Proteomes" id="UP000324222"/>
    </source>
</evidence>
<comment type="caution">
    <text evidence="1">The sequence shown here is derived from an EMBL/GenBank/DDBJ whole genome shotgun (WGS) entry which is preliminary data.</text>
</comment>
<sequence length="104" mass="11399">MKARGREGEEQWGVCGVEWKPPKPQVEARRVAFPVMSAARWTQPASLSVPLAAAVSCGGQNTPTPRPRHGRVTPHHRQGNWYRMAVCQGGDGNVTRGQVEKGRT</sequence>
<name>A0A5B7HKJ3_PORTR</name>
<organism evidence="1 2">
    <name type="scientific">Portunus trituberculatus</name>
    <name type="common">Swimming crab</name>
    <name type="synonym">Neptunus trituberculatus</name>
    <dbReference type="NCBI Taxonomy" id="210409"/>
    <lineage>
        <taxon>Eukaryota</taxon>
        <taxon>Metazoa</taxon>
        <taxon>Ecdysozoa</taxon>
        <taxon>Arthropoda</taxon>
        <taxon>Crustacea</taxon>
        <taxon>Multicrustacea</taxon>
        <taxon>Malacostraca</taxon>
        <taxon>Eumalacostraca</taxon>
        <taxon>Eucarida</taxon>
        <taxon>Decapoda</taxon>
        <taxon>Pleocyemata</taxon>
        <taxon>Brachyura</taxon>
        <taxon>Eubrachyura</taxon>
        <taxon>Portunoidea</taxon>
        <taxon>Portunidae</taxon>
        <taxon>Portuninae</taxon>
        <taxon>Portunus</taxon>
    </lineage>
</organism>
<dbReference type="Proteomes" id="UP000324222">
    <property type="component" value="Unassembled WGS sequence"/>
</dbReference>
<dbReference type="EMBL" id="VSRR010029100">
    <property type="protein sequence ID" value="MPC69248.1"/>
    <property type="molecule type" value="Genomic_DNA"/>
</dbReference>
<reference evidence="1 2" key="1">
    <citation type="submission" date="2019-05" db="EMBL/GenBank/DDBJ databases">
        <title>Another draft genome of Portunus trituberculatus and its Hox gene families provides insights of decapod evolution.</title>
        <authorList>
            <person name="Jeong J.-H."/>
            <person name="Song I."/>
            <person name="Kim S."/>
            <person name="Choi T."/>
            <person name="Kim D."/>
            <person name="Ryu S."/>
            <person name="Kim W."/>
        </authorList>
    </citation>
    <scope>NUCLEOTIDE SEQUENCE [LARGE SCALE GENOMIC DNA]</scope>
    <source>
        <tissue evidence="1">Muscle</tissue>
    </source>
</reference>
<keyword evidence="2" id="KW-1185">Reference proteome</keyword>
<accession>A0A5B7HKJ3</accession>
<proteinExistence type="predicted"/>
<gene>
    <name evidence="1" type="ORF">E2C01_063465</name>
</gene>
<protein>
    <submittedName>
        <fullName evidence="1">Uncharacterized protein</fullName>
    </submittedName>
</protein>
<dbReference type="AlphaFoldDB" id="A0A5B7HKJ3"/>
<evidence type="ECO:0000313" key="1">
    <source>
        <dbReference type="EMBL" id="MPC69248.1"/>
    </source>
</evidence>